<dbReference type="AlphaFoldDB" id="A0A316Z832"/>
<evidence type="ECO:0000313" key="2">
    <source>
        <dbReference type="EMBL" id="PWN97947.1"/>
    </source>
</evidence>
<name>A0A316Z832_9BASI</name>
<dbReference type="Proteomes" id="UP000245946">
    <property type="component" value="Unassembled WGS sequence"/>
</dbReference>
<feature type="region of interest" description="Disordered" evidence="1">
    <location>
        <begin position="89"/>
        <end position="109"/>
    </location>
</feature>
<proteinExistence type="predicted"/>
<protein>
    <submittedName>
        <fullName evidence="2">Uncharacterized protein</fullName>
    </submittedName>
</protein>
<evidence type="ECO:0000313" key="3">
    <source>
        <dbReference type="Proteomes" id="UP000245946"/>
    </source>
</evidence>
<dbReference type="RefSeq" id="XP_025598226.1">
    <property type="nucleotide sequence ID" value="XM_025742469.1"/>
</dbReference>
<sequence>MLLDVSATESAFGAASWEQQPQHLSDRRTTPDHAAVLCQLPCGGAHTSHRARCCVACDGSRPALWRCSRARLLSLCAHCPYWSMAVEMREPSRESPRGCAAGDDPRLEG</sequence>
<dbReference type="GeneID" id="37270013"/>
<gene>
    <name evidence="2" type="ORF">FA09DRAFT_330108</name>
</gene>
<evidence type="ECO:0000256" key="1">
    <source>
        <dbReference type="SAM" id="MobiDB-lite"/>
    </source>
</evidence>
<keyword evidence="3" id="KW-1185">Reference proteome</keyword>
<organism evidence="2 3">
    <name type="scientific">Tilletiopsis washingtonensis</name>
    <dbReference type="NCBI Taxonomy" id="58919"/>
    <lineage>
        <taxon>Eukaryota</taxon>
        <taxon>Fungi</taxon>
        <taxon>Dikarya</taxon>
        <taxon>Basidiomycota</taxon>
        <taxon>Ustilaginomycotina</taxon>
        <taxon>Exobasidiomycetes</taxon>
        <taxon>Entylomatales</taxon>
        <taxon>Entylomatales incertae sedis</taxon>
        <taxon>Tilletiopsis</taxon>
    </lineage>
</organism>
<accession>A0A316Z832</accession>
<feature type="region of interest" description="Disordered" evidence="1">
    <location>
        <begin position="1"/>
        <end position="28"/>
    </location>
</feature>
<dbReference type="EMBL" id="KZ819293">
    <property type="protein sequence ID" value="PWN97947.1"/>
    <property type="molecule type" value="Genomic_DNA"/>
</dbReference>
<reference evidence="2 3" key="1">
    <citation type="journal article" date="2018" name="Mol. Biol. Evol.">
        <title>Broad Genomic Sampling Reveals a Smut Pathogenic Ancestry of the Fungal Clade Ustilaginomycotina.</title>
        <authorList>
            <person name="Kijpornyongpan T."/>
            <person name="Mondo S.J."/>
            <person name="Barry K."/>
            <person name="Sandor L."/>
            <person name="Lee J."/>
            <person name="Lipzen A."/>
            <person name="Pangilinan J."/>
            <person name="LaButti K."/>
            <person name="Hainaut M."/>
            <person name="Henrissat B."/>
            <person name="Grigoriev I.V."/>
            <person name="Spatafora J.W."/>
            <person name="Aime M.C."/>
        </authorList>
    </citation>
    <scope>NUCLEOTIDE SEQUENCE [LARGE SCALE GENOMIC DNA]</scope>
    <source>
        <strain evidence="2 3">MCA 4186</strain>
    </source>
</reference>